<feature type="transmembrane region" description="Helical" evidence="1">
    <location>
        <begin position="184"/>
        <end position="208"/>
    </location>
</feature>
<feature type="transmembrane region" description="Helical" evidence="1">
    <location>
        <begin position="154"/>
        <end position="178"/>
    </location>
</feature>
<dbReference type="EMBL" id="JAAXLA010000027">
    <property type="protein sequence ID" value="NMH98836.1"/>
    <property type="molecule type" value="Genomic_DNA"/>
</dbReference>
<proteinExistence type="predicted"/>
<dbReference type="Proteomes" id="UP000820669">
    <property type="component" value="Unassembled WGS sequence"/>
</dbReference>
<evidence type="ECO:0008006" key="4">
    <source>
        <dbReference type="Google" id="ProtNLM"/>
    </source>
</evidence>
<reference evidence="2 3" key="1">
    <citation type="submission" date="2020-04" db="EMBL/GenBank/DDBJ databases">
        <authorList>
            <person name="Klaysubun C."/>
            <person name="Duangmal K."/>
            <person name="Lipun K."/>
        </authorList>
    </citation>
    <scope>NUCLEOTIDE SEQUENCE [LARGE SCALE GENOMIC DNA]</scope>
    <source>
        <strain evidence="2 3">K10HN5</strain>
    </source>
</reference>
<feature type="transmembrane region" description="Helical" evidence="1">
    <location>
        <begin position="49"/>
        <end position="68"/>
    </location>
</feature>
<organism evidence="2 3">
    <name type="scientific">Pseudonocardia acidicola</name>
    <dbReference type="NCBI Taxonomy" id="2724939"/>
    <lineage>
        <taxon>Bacteria</taxon>
        <taxon>Bacillati</taxon>
        <taxon>Actinomycetota</taxon>
        <taxon>Actinomycetes</taxon>
        <taxon>Pseudonocardiales</taxon>
        <taxon>Pseudonocardiaceae</taxon>
        <taxon>Pseudonocardia</taxon>
    </lineage>
</organism>
<accession>A0ABX1SEQ4</accession>
<keyword evidence="3" id="KW-1185">Reference proteome</keyword>
<evidence type="ECO:0000313" key="3">
    <source>
        <dbReference type="Proteomes" id="UP000820669"/>
    </source>
</evidence>
<dbReference type="NCBIfam" id="NF041646">
    <property type="entry name" value="VC0807_fam"/>
    <property type="match status" value="1"/>
</dbReference>
<keyword evidence="1" id="KW-0812">Transmembrane</keyword>
<gene>
    <name evidence="2" type="ORF">HF526_16200</name>
</gene>
<feature type="transmembrane region" description="Helical" evidence="1">
    <location>
        <begin position="75"/>
        <end position="93"/>
    </location>
</feature>
<name>A0ABX1SEQ4_9PSEU</name>
<evidence type="ECO:0000313" key="2">
    <source>
        <dbReference type="EMBL" id="NMH98836.1"/>
    </source>
</evidence>
<keyword evidence="1" id="KW-1133">Transmembrane helix</keyword>
<comment type="caution">
    <text evidence="2">The sequence shown here is derived from an EMBL/GenBank/DDBJ whole genome shotgun (WGS) entry which is preliminary data.</text>
</comment>
<protein>
    <recommendedName>
        <fullName evidence="4">Intracellular septation protein A</fullName>
    </recommendedName>
</protein>
<dbReference type="RefSeq" id="WP_169382275.1">
    <property type="nucleotide sequence ID" value="NZ_JAAXLA010000027.1"/>
</dbReference>
<keyword evidence="1" id="KW-0472">Membrane</keyword>
<sequence length="220" mass="23500">MTPDTTTDAGAATGASRPRLLTLVRGLAWDVGLPLVTYYALHLLGASDWVALLAATLVAGVRIVWVAVRSRSANLFATLMLVVFGLGLAMAFLSGDARFLLLKDSITTGAVGITFLVTAALGRPLTLAAMTVWQPAEAAELTTRFRTVPEFRHGHLLASTVWGAGLLTEAVVRIPLIYLLPIDVMVGLSTALMIAAFAGLIAWTGWYTRWAERQARPRAA</sequence>
<evidence type="ECO:0000256" key="1">
    <source>
        <dbReference type="SAM" id="Phobius"/>
    </source>
</evidence>
<feature type="transmembrane region" description="Helical" evidence="1">
    <location>
        <begin position="113"/>
        <end position="133"/>
    </location>
</feature>